<evidence type="ECO:0000259" key="17">
    <source>
        <dbReference type="Pfam" id="PF17900"/>
    </source>
</evidence>
<evidence type="ECO:0000256" key="8">
    <source>
        <dbReference type="ARBA" id="ARBA00022670"/>
    </source>
</evidence>
<evidence type="ECO:0000256" key="15">
    <source>
        <dbReference type="SAM" id="MobiDB-lite"/>
    </source>
</evidence>
<proteinExistence type="inferred from homology"/>
<comment type="caution">
    <text evidence="18">The sequence shown here is derived from an EMBL/GenBank/DDBJ whole genome shotgun (WGS) entry which is preliminary data.</text>
</comment>
<name>A0ABQ5QQE2_9ACTN</name>
<organism evidence="18 19">
    <name type="scientific">Phytohabitans aurantiacus</name>
    <dbReference type="NCBI Taxonomy" id="3016789"/>
    <lineage>
        <taxon>Bacteria</taxon>
        <taxon>Bacillati</taxon>
        <taxon>Actinomycetota</taxon>
        <taxon>Actinomycetes</taxon>
        <taxon>Micromonosporales</taxon>
        <taxon>Micromonosporaceae</taxon>
    </lineage>
</organism>
<evidence type="ECO:0000313" key="19">
    <source>
        <dbReference type="Proteomes" id="UP001144280"/>
    </source>
</evidence>
<gene>
    <name evidence="18" type="ORF">Pa4123_21220</name>
</gene>
<keyword evidence="11" id="KW-0862">Zinc</keyword>
<dbReference type="PRINTS" id="PR00756">
    <property type="entry name" value="ALADIPTASE"/>
</dbReference>
<evidence type="ECO:0000256" key="2">
    <source>
        <dbReference type="ARBA" id="ARBA00001947"/>
    </source>
</evidence>
<evidence type="ECO:0000256" key="11">
    <source>
        <dbReference type="ARBA" id="ARBA00022833"/>
    </source>
</evidence>
<comment type="catalytic activity">
    <reaction evidence="1">
        <text>Release of an N-terminal amino acid, Xaa-|-Yaa- from a peptide, amide or arylamide. Xaa is preferably Ala, but may be most amino acids including Pro (slow action). When a terminal hydrophobic residue is followed by a prolyl residue, the two may be released as an intact Xaa-Pro dipeptide.</text>
        <dbReference type="EC" id="3.4.11.2"/>
    </reaction>
</comment>
<dbReference type="Gene3D" id="2.60.40.1730">
    <property type="entry name" value="tricorn interacting facor f3 domain"/>
    <property type="match status" value="1"/>
</dbReference>
<dbReference type="Pfam" id="PF17900">
    <property type="entry name" value="Peptidase_M1_N"/>
    <property type="match status" value="1"/>
</dbReference>
<keyword evidence="7" id="KW-0963">Cytoplasm</keyword>
<feature type="domain" description="Aminopeptidase N-like N-terminal" evidence="17">
    <location>
        <begin position="33"/>
        <end position="204"/>
    </location>
</feature>
<feature type="domain" description="Peptidase M1 membrane alanine aminopeptidase" evidence="16">
    <location>
        <begin position="249"/>
        <end position="435"/>
    </location>
</feature>
<keyword evidence="19" id="KW-1185">Reference proteome</keyword>
<evidence type="ECO:0000256" key="10">
    <source>
        <dbReference type="ARBA" id="ARBA00022801"/>
    </source>
</evidence>
<dbReference type="Pfam" id="PF01433">
    <property type="entry name" value="Peptidase_M1"/>
    <property type="match status" value="1"/>
</dbReference>
<dbReference type="InterPro" id="IPR045357">
    <property type="entry name" value="Aminopeptidase_N-like_N"/>
</dbReference>
<comment type="cofactor">
    <cofactor evidence="2">
        <name>Zn(2+)</name>
        <dbReference type="ChEBI" id="CHEBI:29105"/>
    </cofactor>
</comment>
<keyword evidence="9" id="KW-0479">Metal-binding</keyword>
<evidence type="ECO:0000313" key="18">
    <source>
        <dbReference type="EMBL" id="GLH96848.1"/>
    </source>
</evidence>
<dbReference type="EC" id="3.4.11.2" evidence="5"/>
<evidence type="ECO:0000256" key="12">
    <source>
        <dbReference type="ARBA" id="ARBA00023049"/>
    </source>
</evidence>
<dbReference type="Proteomes" id="UP001144280">
    <property type="component" value="Unassembled WGS sequence"/>
</dbReference>
<evidence type="ECO:0000256" key="14">
    <source>
        <dbReference type="ARBA" id="ARBA00031533"/>
    </source>
</evidence>
<comment type="similarity">
    <text evidence="4">Belongs to the peptidase M1 family.</text>
</comment>
<keyword evidence="10" id="KW-0378">Hydrolase</keyword>
<evidence type="ECO:0000256" key="3">
    <source>
        <dbReference type="ARBA" id="ARBA00004496"/>
    </source>
</evidence>
<evidence type="ECO:0000256" key="5">
    <source>
        <dbReference type="ARBA" id="ARBA00012564"/>
    </source>
</evidence>
<dbReference type="SUPFAM" id="SSF63737">
    <property type="entry name" value="Leukotriene A4 hydrolase N-terminal domain"/>
    <property type="match status" value="1"/>
</dbReference>
<dbReference type="InterPro" id="IPR042097">
    <property type="entry name" value="Aminopeptidase_N-like_N_sf"/>
</dbReference>
<dbReference type="CDD" id="cd09603">
    <property type="entry name" value="M1_APN_like"/>
    <property type="match status" value="1"/>
</dbReference>
<evidence type="ECO:0000256" key="4">
    <source>
        <dbReference type="ARBA" id="ARBA00010136"/>
    </source>
</evidence>
<protein>
    <recommendedName>
        <fullName evidence="6">Aminopeptidase N</fullName>
        <ecNumber evidence="5">3.4.11.2</ecNumber>
    </recommendedName>
    <alternativeName>
        <fullName evidence="13">Alanine aminopeptidase</fullName>
    </alternativeName>
    <alternativeName>
        <fullName evidence="14">Lysyl aminopeptidase</fullName>
    </alternativeName>
</protein>
<sequence length="447" mass="49762">MAEPPGMTETAQPGAEHSADSYLPEHGNGGYRTRHYDLDLDYRIATNRLTGRATITAVATQGLSRFSLDLAGLQVKQVLVDGAAARFTHAGHKLHVRPASPVPVDAVFQVDVRYAGRPRPIAGRWGDLGWDELTDGVLVASQPVGAPSWFPCNDHPADKASYRIAVTAATPYTVIATGKLTARRRGASTTAWVYDLPEPTPAYLVSVQIGRYERIDLSARWPVQRAAVPGRLRRQFAHDFGRQGEMMRALQRFFGPYPFGEYAVVVTDDDLDDPIEAQGMSIFGANHVDGRRTHERLVAHELAHQWFGNSLTVADWQHIWLNEGFATYAEWLWSEASGGGSVNALARLWHTRLVLRPMDLRVADPGVDRMFDERLYKRGALTLHALRRAVGDERFFRLLRAWVAENHHGTVTTRAFIALAERHAGRPLTNLFDAWLYAAPLPDPPLT</sequence>
<dbReference type="InterPro" id="IPR034015">
    <property type="entry name" value="M1_LTA4H"/>
</dbReference>
<dbReference type="Gene3D" id="1.10.390.10">
    <property type="entry name" value="Neutral Protease Domain 2"/>
    <property type="match status" value="1"/>
</dbReference>
<dbReference type="InterPro" id="IPR001930">
    <property type="entry name" value="Peptidase_M1"/>
</dbReference>
<evidence type="ECO:0000256" key="6">
    <source>
        <dbReference type="ARBA" id="ARBA00015611"/>
    </source>
</evidence>
<comment type="subcellular location">
    <subcellularLocation>
        <location evidence="3">Cytoplasm</location>
    </subcellularLocation>
</comment>
<dbReference type="RefSeq" id="WP_309299452.1">
    <property type="nucleotide sequence ID" value="NZ_BSDI01000007.1"/>
</dbReference>
<keyword evidence="12" id="KW-0482">Metalloprotease</keyword>
<evidence type="ECO:0000256" key="13">
    <source>
        <dbReference type="ARBA" id="ARBA00029811"/>
    </source>
</evidence>
<keyword evidence="8" id="KW-0645">Protease</keyword>
<evidence type="ECO:0000256" key="7">
    <source>
        <dbReference type="ARBA" id="ARBA00022490"/>
    </source>
</evidence>
<reference evidence="18" key="1">
    <citation type="submission" date="2022-12" db="EMBL/GenBank/DDBJ databases">
        <title>New Phytohabitans aurantiacus sp. RD004123 nov., an actinomycete isolated from soil.</title>
        <authorList>
            <person name="Triningsih D.W."/>
            <person name="Harunari E."/>
            <person name="Igarashi Y."/>
        </authorList>
    </citation>
    <scope>NUCLEOTIDE SEQUENCE</scope>
    <source>
        <strain evidence="18">RD004123</strain>
    </source>
</reference>
<dbReference type="EMBL" id="BSDI01000007">
    <property type="protein sequence ID" value="GLH96848.1"/>
    <property type="molecule type" value="Genomic_DNA"/>
</dbReference>
<dbReference type="PANTHER" id="PTHR45726:SF3">
    <property type="entry name" value="LEUKOTRIENE A-4 HYDROLASE"/>
    <property type="match status" value="1"/>
</dbReference>
<dbReference type="GO" id="GO:0004177">
    <property type="term" value="F:aminopeptidase activity"/>
    <property type="evidence" value="ECO:0007669"/>
    <property type="project" value="UniProtKB-KW"/>
</dbReference>
<evidence type="ECO:0000259" key="16">
    <source>
        <dbReference type="Pfam" id="PF01433"/>
    </source>
</evidence>
<feature type="region of interest" description="Disordered" evidence="15">
    <location>
        <begin position="1"/>
        <end position="28"/>
    </location>
</feature>
<dbReference type="InterPro" id="IPR014782">
    <property type="entry name" value="Peptidase_M1_dom"/>
</dbReference>
<dbReference type="InterPro" id="IPR027268">
    <property type="entry name" value="Peptidase_M4/M1_CTD_sf"/>
</dbReference>
<dbReference type="PANTHER" id="PTHR45726">
    <property type="entry name" value="LEUKOTRIENE A-4 HYDROLASE"/>
    <property type="match status" value="1"/>
</dbReference>
<evidence type="ECO:0000256" key="1">
    <source>
        <dbReference type="ARBA" id="ARBA00000098"/>
    </source>
</evidence>
<keyword evidence="18" id="KW-0031">Aminopeptidase</keyword>
<dbReference type="SUPFAM" id="SSF55486">
    <property type="entry name" value="Metalloproteases ('zincins'), catalytic domain"/>
    <property type="match status" value="1"/>
</dbReference>
<accession>A0ABQ5QQE2</accession>
<evidence type="ECO:0000256" key="9">
    <source>
        <dbReference type="ARBA" id="ARBA00022723"/>
    </source>
</evidence>